<accession>A0AAV6V3G2</accession>
<dbReference type="EMBL" id="JAFNEN010000185">
    <property type="protein sequence ID" value="KAG8190355.1"/>
    <property type="molecule type" value="Genomic_DNA"/>
</dbReference>
<organism evidence="2 3">
    <name type="scientific">Oedothorax gibbosus</name>
    <dbReference type="NCBI Taxonomy" id="931172"/>
    <lineage>
        <taxon>Eukaryota</taxon>
        <taxon>Metazoa</taxon>
        <taxon>Ecdysozoa</taxon>
        <taxon>Arthropoda</taxon>
        <taxon>Chelicerata</taxon>
        <taxon>Arachnida</taxon>
        <taxon>Araneae</taxon>
        <taxon>Araneomorphae</taxon>
        <taxon>Entelegynae</taxon>
        <taxon>Araneoidea</taxon>
        <taxon>Linyphiidae</taxon>
        <taxon>Erigoninae</taxon>
        <taxon>Oedothorax</taxon>
    </lineage>
</organism>
<sequence length="594" mass="66393">MQTTVHGEGNIYHFSKKCRLNEVSDNDNVNSAFDTENNMAKDVVTSFDDATQDIDGLEPLAFKDCKNQNHYPLTIQENGYCKINKNITNDSFPSLMSVQMNLEVIPKSAEKFPKFSESLLIQHTQNFSKECGKDEVTSLKIKTKSNSSIKIPGNEEFVCKTVDTNKSLCEKRINNNLENVSSCTTDVSNNIINQYSGMHEYSCSVSIDDTQSESLLKETGIQNSFKTKTPVVSTMPRPVYPFNPNINEIPIGFQRIEDPKSLTIVRLEPKHPDSATLPPQSNHPTLKQVPVNMKTVYNKINSPQVNNSIYYPVPQLITITKSVSNNETSVPYIAPSVLALKNSVQKTFTQVPVVMKNIWNGNQFSQSTNNAKPHSVFQPTTHTKSVSINSVATTSSPAPSMSVIKSVSSINIKEPRKFVDLQQLIRSGILKPDTNVLSLHTPERIVFASLDENGRIISNGKLYDTPMQWCNEFPNFFKQGGKKKRDFCYRRIYYQGRTLRSYANSWNQGPSGRATVSQAVEGSSILGDSGSDPEVTQRSIAPWGDSLIHLEPPDCGPGVLNLSKMKLLMIGDNEVGPISIDKWPDLHWEDINKW</sequence>
<keyword evidence="3" id="KW-1185">Reference proteome</keyword>
<proteinExistence type="predicted"/>
<dbReference type="InterPro" id="IPR040843">
    <property type="entry name" value="RAMA"/>
</dbReference>
<evidence type="ECO:0000313" key="2">
    <source>
        <dbReference type="EMBL" id="KAG8190355.1"/>
    </source>
</evidence>
<reference evidence="2 3" key="1">
    <citation type="journal article" date="2022" name="Nat. Ecol. Evol.">
        <title>A masculinizing supergene underlies an exaggerated male reproductive morph in a spider.</title>
        <authorList>
            <person name="Hendrickx F."/>
            <person name="De Corte Z."/>
            <person name="Sonet G."/>
            <person name="Van Belleghem S.M."/>
            <person name="Kostlbacher S."/>
            <person name="Vangestel C."/>
        </authorList>
    </citation>
    <scope>NUCLEOTIDE SEQUENCE [LARGE SCALE GENOMIC DNA]</scope>
    <source>
        <strain evidence="2">W744_W776</strain>
    </source>
</reference>
<comment type="caution">
    <text evidence="2">The sequence shown here is derived from an EMBL/GenBank/DDBJ whole genome shotgun (WGS) entry which is preliminary data.</text>
</comment>
<feature type="domain" description="RAMA" evidence="1">
    <location>
        <begin position="409"/>
        <end position="507"/>
    </location>
</feature>
<protein>
    <recommendedName>
        <fullName evidence="1">RAMA domain-containing protein</fullName>
    </recommendedName>
</protein>
<dbReference type="Proteomes" id="UP000827092">
    <property type="component" value="Unassembled WGS sequence"/>
</dbReference>
<dbReference type="AlphaFoldDB" id="A0AAV6V3G2"/>
<dbReference type="Pfam" id="PF18755">
    <property type="entry name" value="RAMA"/>
    <property type="match status" value="1"/>
</dbReference>
<gene>
    <name evidence="2" type="ORF">JTE90_022004</name>
</gene>
<name>A0AAV6V3G2_9ARAC</name>
<evidence type="ECO:0000313" key="3">
    <source>
        <dbReference type="Proteomes" id="UP000827092"/>
    </source>
</evidence>
<evidence type="ECO:0000259" key="1">
    <source>
        <dbReference type="Pfam" id="PF18755"/>
    </source>
</evidence>